<dbReference type="SUPFAM" id="SSF46458">
    <property type="entry name" value="Globin-like"/>
    <property type="match status" value="1"/>
</dbReference>
<keyword evidence="2" id="KW-0813">Transport</keyword>
<dbReference type="InterPro" id="IPR012292">
    <property type="entry name" value="Globin/Proto"/>
</dbReference>
<dbReference type="InterPro" id="IPR019795">
    <property type="entry name" value="Globin_bac-like_CS"/>
</dbReference>
<proteinExistence type="inferred from homology"/>
<keyword evidence="4" id="KW-0479">Metal-binding</keyword>
<dbReference type="Proteomes" id="UP001601444">
    <property type="component" value="Unassembled WGS sequence"/>
</dbReference>
<dbReference type="InterPro" id="IPR001486">
    <property type="entry name" value="Hemoglobin_trunc"/>
</dbReference>
<reference evidence="7 8" key="1">
    <citation type="submission" date="2024-10" db="EMBL/GenBank/DDBJ databases">
        <title>The Natural Products Discovery Center: Release of the First 8490 Sequenced Strains for Exploring Actinobacteria Biosynthetic Diversity.</title>
        <authorList>
            <person name="Kalkreuter E."/>
            <person name="Kautsar S.A."/>
            <person name="Yang D."/>
            <person name="Bader C.D."/>
            <person name="Teijaro C.N."/>
            <person name="Fluegel L."/>
            <person name="Davis C.M."/>
            <person name="Simpson J.R."/>
            <person name="Lauterbach L."/>
            <person name="Steele A.D."/>
            <person name="Gui C."/>
            <person name="Meng S."/>
            <person name="Li G."/>
            <person name="Viehrig K."/>
            <person name="Ye F."/>
            <person name="Su P."/>
            <person name="Kiefer A.F."/>
            <person name="Nichols A."/>
            <person name="Cepeda A.J."/>
            <person name="Yan W."/>
            <person name="Fan B."/>
            <person name="Jiang Y."/>
            <person name="Adhikari A."/>
            <person name="Zheng C.-J."/>
            <person name="Schuster L."/>
            <person name="Cowan T.M."/>
            <person name="Smanski M.J."/>
            <person name="Chevrette M.G."/>
            <person name="De Carvalho L.P.S."/>
            <person name="Shen B."/>
        </authorList>
    </citation>
    <scope>NUCLEOTIDE SEQUENCE [LARGE SCALE GENOMIC DNA]</scope>
    <source>
        <strain evidence="7 8">NPDC004045</strain>
    </source>
</reference>
<evidence type="ECO:0000313" key="8">
    <source>
        <dbReference type="Proteomes" id="UP001601444"/>
    </source>
</evidence>
<evidence type="ECO:0000256" key="1">
    <source>
        <dbReference type="ARBA" id="ARBA00001971"/>
    </source>
</evidence>
<keyword evidence="5" id="KW-0408">Iron</keyword>
<dbReference type="InterPro" id="IPR009050">
    <property type="entry name" value="Globin-like_sf"/>
</dbReference>
<gene>
    <name evidence="7" type="ORF">ACFYTF_18485</name>
</gene>
<dbReference type="RefSeq" id="WP_387701325.1">
    <property type="nucleotide sequence ID" value="NZ_JBIAMX010000011.1"/>
</dbReference>
<evidence type="ECO:0000256" key="4">
    <source>
        <dbReference type="ARBA" id="ARBA00022723"/>
    </source>
</evidence>
<name>A0ABW6PQY3_9NOCA</name>
<evidence type="ECO:0000256" key="3">
    <source>
        <dbReference type="ARBA" id="ARBA00022617"/>
    </source>
</evidence>
<evidence type="ECO:0000256" key="2">
    <source>
        <dbReference type="ARBA" id="ARBA00022448"/>
    </source>
</evidence>
<dbReference type="PROSITE" id="PS01213">
    <property type="entry name" value="GLOBIN_FAM_2"/>
    <property type="match status" value="1"/>
</dbReference>
<keyword evidence="3" id="KW-0349">Heme</keyword>
<keyword evidence="8" id="KW-1185">Reference proteome</keyword>
<comment type="caution">
    <text evidence="7">The sequence shown here is derived from an EMBL/GenBank/DDBJ whole genome shotgun (WGS) entry which is preliminary data.</text>
</comment>
<dbReference type="CDD" id="cd00454">
    <property type="entry name" value="TrHb1_N"/>
    <property type="match status" value="1"/>
</dbReference>
<protein>
    <submittedName>
        <fullName evidence="7">Group 1 truncated hemoglobin</fullName>
    </submittedName>
</protein>
<comment type="similarity">
    <text evidence="6">Belongs to the truncated hemoglobin family. Group II subfamily.</text>
</comment>
<accession>A0ABW6PQY3</accession>
<evidence type="ECO:0000256" key="5">
    <source>
        <dbReference type="ARBA" id="ARBA00023004"/>
    </source>
</evidence>
<organism evidence="7 8">
    <name type="scientific">Nocardia thailandica</name>
    <dbReference type="NCBI Taxonomy" id="257275"/>
    <lineage>
        <taxon>Bacteria</taxon>
        <taxon>Bacillati</taxon>
        <taxon>Actinomycetota</taxon>
        <taxon>Actinomycetes</taxon>
        <taxon>Mycobacteriales</taxon>
        <taxon>Nocardiaceae</taxon>
        <taxon>Nocardia</taxon>
    </lineage>
</organism>
<dbReference type="Gene3D" id="1.10.490.10">
    <property type="entry name" value="Globins"/>
    <property type="match status" value="1"/>
</dbReference>
<comment type="cofactor">
    <cofactor evidence="1">
        <name>heme</name>
        <dbReference type="ChEBI" id="CHEBI:30413"/>
    </cofactor>
</comment>
<evidence type="ECO:0000256" key="6">
    <source>
        <dbReference type="ARBA" id="ARBA00034496"/>
    </source>
</evidence>
<sequence>MSSIYDRLGGHDTLHRLVTDHYRRLFTDPLLADYFSAANPNRLVEAQVRFLGQALGGPEVYAGEPLRAAHAGLSITRADFERVAAHLADALHAAGIPAATAGEVLDALAPLSGEIVEGD</sequence>
<evidence type="ECO:0000313" key="7">
    <source>
        <dbReference type="EMBL" id="MFF0544819.1"/>
    </source>
</evidence>
<dbReference type="InterPro" id="IPR044203">
    <property type="entry name" value="GlbO/GLB3-like"/>
</dbReference>
<dbReference type="PANTHER" id="PTHR47366">
    <property type="entry name" value="TWO-ON-TWO HEMOGLOBIN-3"/>
    <property type="match status" value="1"/>
</dbReference>
<dbReference type="EMBL" id="JBIAMX010000011">
    <property type="protein sequence ID" value="MFF0544819.1"/>
    <property type="molecule type" value="Genomic_DNA"/>
</dbReference>
<dbReference type="Pfam" id="PF01152">
    <property type="entry name" value="Bac_globin"/>
    <property type="match status" value="1"/>
</dbReference>